<dbReference type="RefSeq" id="XP_043141615.1">
    <property type="nucleotide sequence ID" value="XM_043285680.1"/>
</dbReference>
<name>A0A8E0QJ56_9EURO</name>
<organism evidence="1 2">
    <name type="scientific">Aspergillus udagawae</name>
    <dbReference type="NCBI Taxonomy" id="91492"/>
    <lineage>
        <taxon>Eukaryota</taxon>
        <taxon>Fungi</taxon>
        <taxon>Dikarya</taxon>
        <taxon>Ascomycota</taxon>
        <taxon>Pezizomycotina</taxon>
        <taxon>Eurotiomycetes</taxon>
        <taxon>Eurotiomycetidae</taxon>
        <taxon>Eurotiales</taxon>
        <taxon>Aspergillaceae</taxon>
        <taxon>Aspergillus</taxon>
        <taxon>Aspergillus subgen. Fumigati</taxon>
    </lineage>
</organism>
<evidence type="ECO:0000313" key="1">
    <source>
        <dbReference type="EMBL" id="GIC84349.1"/>
    </source>
</evidence>
<gene>
    <name evidence="1" type="ORF">Aud_000164</name>
</gene>
<reference evidence="1" key="1">
    <citation type="journal article" date="2015" name="Genome Announc.">
        <title>Draft Genome Sequence of the Pathogenic Filamentous Fungus Aspergillus udagawae Strain IFM 46973T.</title>
        <authorList>
            <person name="Kusuya Y."/>
            <person name="Takahashi-Nakaguchi A."/>
            <person name="Takahashi H."/>
            <person name="Yaguchi T."/>
        </authorList>
    </citation>
    <scope>NUCLEOTIDE SEQUENCE</scope>
    <source>
        <strain evidence="1">IFM 46973</strain>
    </source>
</reference>
<evidence type="ECO:0000313" key="2">
    <source>
        <dbReference type="Proteomes" id="UP000036893"/>
    </source>
</evidence>
<dbReference type="Proteomes" id="UP000036893">
    <property type="component" value="Unassembled WGS sequence"/>
</dbReference>
<reference evidence="1" key="2">
    <citation type="submission" date="2021-01" db="EMBL/GenBank/DDBJ databases">
        <title>Pan-genome distribution and transcriptional activeness of fungal secondary metabolism genes in Aspergillus section Fumigati.</title>
        <authorList>
            <person name="Takahashi H."/>
            <person name="Umemura M."/>
            <person name="Ninomiya A."/>
            <person name="Kusuya Y."/>
            <person name="Urayama S."/>
            <person name="Shimizu M."/>
            <person name="Watanabe A."/>
            <person name="Kamei K."/>
            <person name="Yaguchi T."/>
            <person name="Hagiwara D."/>
        </authorList>
    </citation>
    <scope>NUCLEOTIDE SEQUENCE</scope>
    <source>
        <strain evidence="1">IFM 46973</strain>
    </source>
</reference>
<sequence>MGMRARIELFEQSHAEEALKIEKLEYRKALVRKRLLELKKYQNRWVREKRDQKILDRGKEELETWGNDNHKRAQKLVAPEVTRIASAMSCNKELSLDGNLLFVQDLQTHCGRDFAVVYLATKVRFKGFVPRRVAKPTLQGELEPIGP</sequence>
<proteinExistence type="predicted"/>
<protein>
    <submittedName>
        <fullName evidence="1">Uncharacterized protein</fullName>
    </submittedName>
</protein>
<dbReference type="AlphaFoldDB" id="A0A8E0QJ56"/>
<dbReference type="GeneID" id="66987640"/>
<accession>A0A8E0QJ56</accession>
<dbReference type="EMBL" id="BBXM02000001">
    <property type="protein sequence ID" value="GIC84349.1"/>
    <property type="molecule type" value="Genomic_DNA"/>
</dbReference>
<comment type="caution">
    <text evidence="1">The sequence shown here is derived from an EMBL/GenBank/DDBJ whole genome shotgun (WGS) entry which is preliminary data.</text>
</comment>